<feature type="domain" description="EamA" evidence="2">
    <location>
        <begin position="160"/>
        <end position="293"/>
    </location>
</feature>
<feature type="transmembrane region" description="Helical" evidence="1">
    <location>
        <begin position="12"/>
        <end position="35"/>
    </location>
</feature>
<dbReference type="EMBL" id="JACNIG010000118">
    <property type="protein sequence ID" value="MBC8431162.1"/>
    <property type="molecule type" value="Genomic_DNA"/>
</dbReference>
<feature type="transmembrane region" description="Helical" evidence="1">
    <location>
        <begin position="158"/>
        <end position="177"/>
    </location>
</feature>
<feature type="transmembrane region" description="Helical" evidence="1">
    <location>
        <begin position="189"/>
        <end position="206"/>
    </location>
</feature>
<proteinExistence type="predicted"/>
<feature type="transmembrane region" description="Helical" evidence="1">
    <location>
        <begin position="102"/>
        <end position="121"/>
    </location>
</feature>
<evidence type="ECO:0000313" key="4">
    <source>
        <dbReference type="Proteomes" id="UP000605201"/>
    </source>
</evidence>
<evidence type="ECO:0000313" key="3">
    <source>
        <dbReference type="EMBL" id="MBC8431162.1"/>
    </source>
</evidence>
<reference evidence="3 4" key="1">
    <citation type="submission" date="2020-08" db="EMBL/GenBank/DDBJ databases">
        <title>Bridging the membrane lipid divide: bacteria of the FCB group superphylum have the potential to synthesize archaeal ether lipids.</title>
        <authorList>
            <person name="Villanueva L."/>
            <person name="Von Meijenfeldt F.A.B."/>
            <person name="Westbye A.B."/>
            <person name="Yadav S."/>
            <person name="Hopmans E.C."/>
            <person name="Dutilh B.E."/>
            <person name="Sinninghe Damste J.S."/>
        </authorList>
    </citation>
    <scope>NUCLEOTIDE SEQUENCE [LARGE SCALE GENOMIC DNA]</scope>
    <source>
        <strain evidence="3">NIOZ-UU17</strain>
    </source>
</reference>
<dbReference type="InterPro" id="IPR037185">
    <property type="entry name" value="EmrE-like"/>
</dbReference>
<dbReference type="GO" id="GO:0016020">
    <property type="term" value="C:membrane"/>
    <property type="evidence" value="ECO:0007669"/>
    <property type="project" value="InterPro"/>
</dbReference>
<name>A0A8J6P1D1_9BACT</name>
<feature type="transmembrane region" description="Helical" evidence="1">
    <location>
        <begin position="221"/>
        <end position="241"/>
    </location>
</feature>
<evidence type="ECO:0000259" key="2">
    <source>
        <dbReference type="Pfam" id="PF00892"/>
    </source>
</evidence>
<feature type="transmembrane region" description="Helical" evidence="1">
    <location>
        <begin position="75"/>
        <end position="96"/>
    </location>
</feature>
<dbReference type="Pfam" id="PF00892">
    <property type="entry name" value="EamA"/>
    <property type="match status" value="2"/>
</dbReference>
<dbReference type="Proteomes" id="UP000605201">
    <property type="component" value="Unassembled WGS sequence"/>
</dbReference>
<sequence length="315" mass="35134">MQSIKATQNYRWGYFYVVLAALMWALSGSSAKFLFNSGITPFQLVQLRLTISTVLLFLVLLIRFSSLLKISRSDILYFIMFGTVGMAGVQFTYLFTISKIKVAAAILLQYLAPSFIALHSVVFMREKLSRSTITALIGATLGCYLVVGAYNLEILSMNIVGIISGILSAITFAWYAIHGEYGMRRYNPWTVLFYALFFGAIVWNILHPPLEAFMHSYSPVQWGWILYIGIMGTLIPFGLYLEGINLIRSTRASITATLEPITAGVISYIFLNEIMGSLQITGGVIVIASIILLQLNQEQDDKAPSIIRAQRESTE</sequence>
<keyword evidence="1" id="KW-0472">Membrane</keyword>
<accession>A0A8J6P1D1</accession>
<feature type="domain" description="EamA" evidence="2">
    <location>
        <begin position="12"/>
        <end position="147"/>
    </location>
</feature>
<dbReference type="SUPFAM" id="SSF103481">
    <property type="entry name" value="Multidrug resistance efflux transporter EmrE"/>
    <property type="match status" value="2"/>
</dbReference>
<dbReference type="PANTHER" id="PTHR22911:SF79">
    <property type="entry name" value="MOBA-LIKE NTP TRANSFERASE DOMAIN-CONTAINING PROTEIN"/>
    <property type="match status" value="1"/>
</dbReference>
<comment type="caution">
    <text evidence="3">The sequence shown here is derived from an EMBL/GenBank/DDBJ whole genome shotgun (WGS) entry which is preliminary data.</text>
</comment>
<keyword evidence="1" id="KW-1133">Transmembrane helix</keyword>
<evidence type="ECO:0000256" key="1">
    <source>
        <dbReference type="SAM" id="Phobius"/>
    </source>
</evidence>
<protein>
    <submittedName>
        <fullName evidence="3">EamA family transporter</fullName>
    </submittedName>
</protein>
<keyword evidence="1" id="KW-0812">Transmembrane</keyword>
<organism evidence="3 4">
    <name type="scientific">Candidatus Desulfatibia vada</name>
    <dbReference type="NCBI Taxonomy" id="2841696"/>
    <lineage>
        <taxon>Bacteria</taxon>
        <taxon>Pseudomonadati</taxon>
        <taxon>Thermodesulfobacteriota</taxon>
        <taxon>Desulfobacteria</taxon>
        <taxon>Desulfobacterales</taxon>
        <taxon>Desulfobacterales incertae sedis</taxon>
        <taxon>Candidatus Desulfatibia</taxon>
    </lineage>
</organism>
<dbReference type="AlphaFoldDB" id="A0A8J6P1D1"/>
<dbReference type="PANTHER" id="PTHR22911">
    <property type="entry name" value="ACYL-MALONYL CONDENSING ENZYME-RELATED"/>
    <property type="match status" value="1"/>
</dbReference>
<feature type="transmembrane region" description="Helical" evidence="1">
    <location>
        <begin position="133"/>
        <end position="152"/>
    </location>
</feature>
<dbReference type="InterPro" id="IPR000620">
    <property type="entry name" value="EamA_dom"/>
</dbReference>
<gene>
    <name evidence="3" type="ORF">H8D96_04510</name>
</gene>
<feature type="transmembrane region" description="Helical" evidence="1">
    <location>
        <begin position="47"/>
        <end position="68"/>
    </location>
</feature>
<dbReference type="Gene3D" id="1.10.3730.20">
    <property type="match status" value="1"/>
</dbReference>